<feature type="region of interest" description="Disordered" evidence="1">
    <location>
        <begin position="1"/>
        <end position="23"/>
    </location>
</feature>
<gene>
    <name evidence="3" type="primary">SCS2_2</name>
    <name evidence="3" type="ORF">PGT21_027654</name>
</gene>
<protein>
    <submittedName>
        <fullName evidence="3">Phosphatidylinositol-binding protein scs2</fullName>
    </submittedName>
</protein>
<dbReference type="InterPro" id="IPR013783">
    <property type="entry name" value="Ig-like_fold"/>
</dbReference>
<dbReference type="InterPro" id="IPR000535">
    <property type="entry name" value="MSP_dom"/>
</dbReference>
<dbReference type="InterPro" id="IPR008962">
    <property type="entry name" value="PapD-like_sf"/>
</dbReference>
<dbReference type="Proteomes" id="UP000324748">
    <property type="component" value="Unassembled WGS sequence"/>
</dbReference>
<keyword evidence="4" id="KW-1185">Reference proteome</keyword>
<reference evidence="3 4" key="1">
    <citation type="submission" date="2019-05" db="EMBL/GenBank/DDBJ databases">
        <title>Emergence of the Ug99 lineage of the wheat stem rust pathogen through somatic hybridization.</title>
        <authorList>
            <person name="Li F."/>
            <person name="Upadhyaya N.M."/>
            <person name="Sperschneider J."/>
            <person name="Matny O."/>
            <person name="Nguyen-Phuc H."/>
            <person name="Mago R."/>
            <person name="Raley C."/>
            <person name="Miller M.E."/>
            <person name="Silverstein K.A.T."/>
            <person name="Henningsen E."/>
            <person name="Hirsch C.D."/>
            <person name="Visser B."/>
            <person name="Pretorius Z.A."/>
            <person name="Steffenson B.J."/>
            <person name="Schwessinger B."/>
            <person name="Dodds P.N."/>
            <person name="Figueroa M."/>
        </authorList>
    </citation>
    <scope>NUCLEOTIDE SEQUENCE [LARGE SCALE GENOMIC DNA]</scope>
    <source>
        <strain evidence="3">21-0</strain>
    </source>
</reference>
<dbReference type="Gene3D" id="2.60.40.10">
    <property type="entry name" value="Immunoglobulins"/>
    <property type="match status" value="1"/>
</dbReference>
<evidence type="ECO:0000256" key="1">
    <source>
        <dbReference type="SAM" id="MobiDB-lite"/>
    </source>
</evidence>
<dbReference type="SUPFAM" id="SSF49354">
    <property type="entry name" value="PapD-like"/>
    <property type="match status" value="1"/>
</dbReference>
<sequence length="115" mass="13159">MLCPEKRSTHLTGQHRNQTNTATTTTNDYHFTINNFTINNFTINNLTINETKSDYRKSICNLELNISYIIILLPSGPLTQLVKRILTVTNPNPQPIAFKVKTTAPKTILRTTQQW</sequence>
<name>A0A5B0P7N4_PUCGR</name>
<comment type="caution">
    <text evidence="3">The sequence shown here is derived from an EMBL/GenBank/DDBJ whole genome shotgun (WGS) entry which is preliminary data.</text>
</comment>
<dbReference type="PROSITE" id="PS50202">
    <property type="entry name" value="MSP"/>
    <property type="match status" value="1"/>
</dbReference>
<dbReference type="OrthoDB" id="264603at2759"/>
<proteinExistence type="predicted"/>
<evidence type="ECO:0000313" key="3">
    <source>
        <dbReference type="EMBL" id="KAA1096752.1"/>
    </source>
</evidence>
<evidence type="ECO:0000259" key="2">
    <source>
        <dbReference type="PROSITE" id="PS50202"/>
    </source>
</evidence>
<feature type="domain" description="MSP" evidence="2">
    <location>
        <begin position="61"/>
        <end position="115"/>
    </location>
</feature>
<evidence type="ECO:0000313" key="4">
    <source>
        <dbReference type="Proteomes" id="UP000324748"/>
    </source>
</evidence>
<organism evidence="3 4">
    <name type="scientific">Puccinia graminis f. sp. tritici</name>
    <dbReference type="NCBI Taxonomy" id="56615"/>
    <lineage>
        <taxon>Eukaryota</taxon>
        <taxon>Fungi</taxon>
        <taxon>Dikarya</taxon>
        <taxon>Basidiomycota</taxon>
        <taxon>Pucciniomycotina</taxon>
        <taxon>Pucciniomycetes</taxon>
        <taxon>Pucciniales</taxon>
        <taxon>Pucciniaceae</taxon>
        <taxon>Puccinia</taxon>
    </lineage>
</organism>
<dbReference type="AlphaFoldDB" id="A0A5B0P7N4"/>
<accession>A0A5B0P7N4</accession>
<dbReference type="EMBL" id="VSWC01000067">
    <property type="protein sequence ID" value="KAA1096752.1"/>
    <property type="molecule type" value="Genomic_DNA"/>
</dbReference>